<proteinExistence type="predicted"/>
<dbReference type="EMBL" id="CAJZBQ010000044">
    <property type="protein sequence ID" value="CAG9327783.1"/>
    <property type="molecule type" value="Genomic_DNA"/>
</dbReference>
<feature type="compositionally biased region" description="Polar residues" evidence="1">
    <location>
        <begin position="44"/>
        <end position="65"/>
    </location>
</feature>
<feature type="region of interest" description="Disordered" evidence="1">
    <location>
        <begin position="44"/>
        <end position="67"/>
    </location>
</feature>
<reference evidence="2" key="1">
    <citation type="submission" date="2021-09" db="EMBL/GenBank/DDBJ databases">
        <authorList>
            <consortium name="AG Swart"/>
            <person name="Singh M."/>
            <person name="Singh A."/>
            <person name="Seah K."/>
            <person name="Emmerich C."/>
        </authorList>
    </citation>
    <scope>NUCLEOTIDE SEQUENCE</scope>
    <source>
        <strain evidence="2">ATCC30299</strain>
    </source>
</reference>
<evidence type="ECO:0000256" key="1">
    <source>
        <dbReference type="SAM" id="MobiDB-lite"/>
    </source>
</evidence>
<evidence type="ECO:0008006" key="4">
    <source>
        <dbReference type="Google" id="ProtNLM"/>
    </source>
</evidence>
<sequence>MGTCMCSEREPDGEDIEENRIKMLSEYLKGLKASYIITLDDPSQENSITSSQFSQEQSSNYSNFEYSEDDTDFEIPTGLKNGEIFVLYDGSRFRIEKNYKHDQSKRSLKCLSCNSTILSSQLKSHAVSSQHNKRLTGNY</sequence>
<dbReference type="Proteomes" id="UP001162131">
    <property type="component" value="Unassembled WGS sequence"/>
</dbReference>
<organism evidence="2 3">
    <name type="scientific">Blepharisma stoltei</name>
    <dbReference type="NCBI Taxonomy" id="1481888"/>
    <lineage>
        <taxon>Eukaryota</taxon>
        <taxon>Sar</taxon>
        <taxon>Alveolata</taxon>
        <taxon>Ciliophora</taxon>
        <taxon>Postciliodesmatophora</taxon>
        <taxon>Heterotrichea</taxon>
        <taxon>Heterotrichida</taxon>
        <taxon>Blepharismidae</taxon>
        <taxon>Blepharisma</taxon>
    </lineage>
</organism>
<keyword evidence="3" id="KW-1185">Reference proteome</keyword>
<protein>
    <recommendedName>
        <fullName evidence="4">C2H2-type domain-containing protein</fullName>
    </recommendedName>
</protein>
<dbReference type="AlphaFoldDB" id="A0AAU9JTN4"/>
<evidence type="ECO:0000313" key="3">
    <source>
        <dbReference type="Proteomes" id="UP001162131"/>
    </source>
</evidence>
<gene>
    <name evidence="2" type="ORF">BSTOLATCC_MIC44411</name>
</gene>
<comment type="caution">
    <text evidence="2">The sequence shown here is derived from an EMBL/GenBank/DDBJ whole genome shotgun (WGS) entry which is preliminary data.</text>
</comment>
<accession>A0AAU9JTN4</accession>
<evidence type="ECO:0000313" key="2">
    <source>
        <dbReference type="EMBL" id="CAG9327783.1"/>
    </source>
</evidence>
<name>A0AAU9JTN4_9CILI</name>